<feature type="domain" description="Tip attachment protein J central straight fiber" evidence="1">
    <location>
        <begin position="913"/>
        <end position="1030"/>
    </location>
</feature>
<gene>
    <name evidence="2" type="ORF">UFOVP1304_27</name>
</gene>
<protein>
    <recommendedName>
        <fullName evidence="1">Tip attachment protein J central straight fiber domain-containing protein</fullName>
    </recommendedName>
</protein>
<dbReference type="Pfam" id="PF09327">
    <property type="entry name" value="Phage_Tail_Tip"/>
    <property type="match status" value="1"/>
</dbReference>
<sequence>MATKTAAIPPPTDGNLKEVARAIKNVLDVREGRIGDPLDANVTFRALSDAGIISVSIAGGSIVDVGGGGGGGGGGDNYDPTTDLSIPPAPLGLIANGLFAAVAVSWSNPPQTFRNFAYTELWRSATDAIGNAIRIATTVNNAFIDYLGNAETRYYWVRFVSQANIIGPWNGTAGTSATTSLNPGLLLDSLISSITATELDLTLTSRIDLIDGPTLLTGSVNDRILVEVTARLAALAAEAALRTNADDLLQSQINALSGSTGGDLSGLVTAINQEIANRIAGDLAEANARTLADAAIQNLVTLETSARTAADSTISAALAAAGAVAGQSVAAVIQEKTARIDADGAYASTRDILVAAQAGSAAALSVEREVRASANAASASQITGFAALLGANAASIKSEELARVDLDSALTQRITTISAQTGAMNAAIQVEQSTRTDADGATAQQITALSASSSQGIALIQQESEARVSADVAEAFQRTTLAAKVGDAAAAIALETLVRADSDSAISSQSATVSAAFSANQSAIINEQVSRADADSATAAQTLTIGAATANALGGITVEQQARADADSASAVQINALVATTASSSAAIKTEQNVRVDADTAVAAQTAYLGSAVGQNAAAIFSEQVTRADANSALSSQTLVLGSSVGQSTAALATELVTRATSDSAAANQINSLTANTGAASSAITQEQSARTDSTSALANTFASTTASLGATSAALYSVQTAQATVDSAFAASVNALTSSTANTSSAVFEEQRTRATSDSAASERIAAVTATVGQSTAAITETQQTNADSSSALSRTLAATTATLGSTSAALYTANEALATADGATARQLSGLVVASGGNAASIAQEAQVRTTSAESSAALLSGVSASTGTTSAALRAEQLARTTETSAAATQISQLSASVGSNSAAISTEQSVRASETGDLYAQYTVKLDVNGYVAGFGLASTVNNTGNASSQFGVRADRFYIGSPSQANIIPFVVQTTAGTAANGTSIPAGVYMDAAYIKNATITAAKIGGVYADTITAGYMSTVDLSGSTIVGSSLYIGGTVTYEYNDPARPTQITGIASVASPNVALVGGASGYAEFAVNSFKLKSSAATTATDVFTVFNGNVVLAADRVYATTLSAITANMGTVTAGVVQSTNGQVKFDLNNAYIVWNNNTHMKVVGNGFGQNSDFLEWFGPTQLPATNFAACTTANAYSYVKTSGTVGGLTTGTIAYMRGLRIGDHNGNVILDAGNGTYASAIANSAITVNSGVLTGIGTSDVTVDLSYAPRSANLAQNSDFSVTASPYVLGYNTSGGSSITIERDLGGDEFRPINGHCLGIYRYNTSLTGIVDAGPPIASGISVLPNTRYEASGYVASHRCNAYVLVVFWDSAGAYISEVAVGYSNGRYPGGNNLADWGRPFAFFVTPSNARTVTLILRTLDVDVGTNLNLYSSDMSKWTVVGGMTVSTNTVIGPFNTLTADTVSNTPSTLSTLTRSITYSASTTYTRSFYATAVSGTGVIVSRAANTGTTPVTTNASFNLLTGIATLVTGTPATCSMTSIANGWYRCVHTFTTSATPPTNVQLVIGANGATATATTIAIEGIQTEAAATPGTFIFTQSTAVSTGLDAPSGYAWATRLFFGPANTNQAAPSEWFAGSVGNVAQLGYTGDLAATKNTVTRSASDPTLTSTAVSDGDIWIDTDASPSQLVYVRAGGAWQISANYLSAGTQLTDYSALSNANITLNSDGSLAQAGGGTVAPFEPYHAAMWDFRGVVTPWISSNATLSSVGDALVVTGTLNTGPNFRIVNGGISVNGSLFSKVRVKYRRTSGTGAWFGNCYYTTAAHPGFVSGYRKAISAPATPLVNGEWYISEWDMASLTEGGTDWVTSTITGIRFDLTSTASEVWEIDWVIIGRYGAGEWTSNTLNPSNPLTAANIGTYIQNLAVGTLHIAGGAVTVPSSAVVSTTQSLLGTATWKDLCTVTVTIPTTGLAGVDTAIPILITWAVECAAQVSGAQVRQWRIIKDATTVIYTSSASILDVQNFISGVVKGTQDAGAAVTWTLQGKGVASLPIYQTSMWATAARR</sequence>
<dbReference type="InterPro" id="IPR015406">
    <property type="entry name" value="GpJ_CSF"/>
</dbReference>
<reference evidence="2" key="1">
    <citation type="submission" date="2020-05" db="EMBL/GenBank/DDBJ databases">
        <authorList>
            <person name="Chiriac C."/>
            <person name="Salcher M."/>
            <person name="Ghai R."/>
            <person name="Kavagutti S V."/>
        </authorList>
    </citation>
    <scope>NUCLEOTIDE SEQUENCE</scope>
</reference>
<dbReference type="EMBL" id="LR797253">
    <property type="protein sequence ID" value="CAB4197153.1"/>
    <property type="molecule type" value="Genomic_DNA"/>
</dbReference>
<evidence type="ECO:0000259" key="1">
    <source>
        <dbReference type="Pfam" id="PF09327"/>
    </source>
</evidence>
<dbReference type="PANTHER" id="PTHR36251">
    <property type="entry name" value="FELS-1 PROPHAGE HOST SPECIFICITY PROTEIN-RELATED"/>
    <property type="match status" value="1"/>
</dbReference>
<evidence type="ECO:0000313" key="2">
    <source>
        <dbReference type="EMBL" id="CAB4197153.1"/>
    </source>
</evidence>
<accession>A0A6J5RIF7</accession>
<dbReference type="PANTHER" id="PTHR36251:SF2">
    <property type="entry name" value="GIFSY-2 PROPHAGE HOST SPECIFICITY PROTEIN J, PHAGE LAMBDA"/>
    <property type="match status" value="1"/>
</dbReference>
<proteinExistence type="predicted"/>
<organism evidence="2">
    <name type="scientific">uncultured Caudovirales phage</name>
    <dbReference type="NCBI Taxonomy" id="2100421"/>
    <lineage>
        <taxon>Viruses</taxon>
        <taxon>Duplodnaviria</taxon>
        <taxon>Heunggongvirae</taxon>
        <taxon>Uroviricota</taxon>
        <taxon>Caudoviricetes</taxon>
        <taxon>Peduoviridae</taxon>
        <taxon>Maltschvirus</taxon>
        <taxon>Maltschvirus maltsch</taxon>
    </lineage>
</organism>
<dbReference type="InterPro" id="IPR053171">
    <property type="entry name" value="Viral_Tip_Attach_Protein"/>
</dbReference>
<name>A0A6J5RIF7_9CAUD</name>